<dbReference type="Gene3D" id="2.10.90.10">
    <property type="entry name" value="Cystine-knot cytokines"/>
    <property type="match status" value="1"/>
</dbReference>
<dbReference type="GO" id="GO:0005576">
    <property type="term" value="C:extracellular region"/>
    <property type="evidence" value="ECO:0007669"/>
    <property type="project" value="UniProtKB-SubCell"/>
</dbReference>
<dbReference type="GO" id="GO:0008083">
    <property type="term" value="F:growth factor activity"/>
    <property type="evidence" value="ECO:0007669"/>
    <property type="project" value="UniProtKB-KW"/>
</dbReference>
<reference evidence="5 6" key="1">
    <citation type="submission" date="2018-11" db="EMBL/GenBank/DDBJ databases">
        <authorList>
            <consortium name="Pathogen Informatics"/>
        </authorList>
    </citation>
    <scope>NUCLEOTIDE SEQUENCE [LARGE SCALE GENOMIC DNA]</scope>
</reference>
<keyword evidence="6" id="KW-1185">Reference proteome</keyword>
<evidence type="ECO:0000313" key="5">
    <source>
        <dbReference type="EMBL" id="VDM71615.1"/>
    </source>
</evidence>
<dbReference type="AlphaFoldDB" id="A0A3P7KL79"/>
<dbReference type="OrthoDB" id="6516235at2759"/>
<feature type="domain" description="TGF-beta family profile" evidence="4">
    <location>
        <begin position="82"/>
        <end position="151"/>
    </location>
</feature>
<comment type="subcellular location">
    <subcellularLocation>
        <location evidence="1">Secreted</location>
    </subcellularLocation>
</comment>
<evidence type="ECO:0000256" key="1">
    <source>
        <dbReference type="ARBA" id="ARBA00004613"/>
    </source>
</evidence>
<keyword evidence="3" id="KW-0339">Growth factor</keyword>
<sequence length="151" mass="17241">MTVTLYEISGWKGEPRKLGRATLDQKEASRIRSLRIEVIRSAKSWFNSETSGRKLMEHNVKVDVSVASRPVSYFKYFVGPPELDLAYYDGPSSNQCNPKVECCLIPHYVNFTEIGWSKFIMYPAGFYANYCIGPKHLTCPHDDPEVEGILR</sequence>
<comment type="similarity">
    <text evidence="3">Belongs to the TGF-beta family.</text>
</comment>
<dbReference type="InterPro" id="IPR001839">
    <property type="entry name" value="TGF-b_C"/>
</dbReference>
<protein>
    <recommendedName>
        <fullName evidence="4">TGF-beta family profile domain-containing protein</fullName>
    </recommendedName>
</protein>
<accession>A0A3P7KL79</accession>
<evidence type="ECO:0000256" key="2">
    <source>
        <dbReference type="ARBA" id="ARBA00022525"/>
    </source>
</evidence>
<gene>
    <name evidence="5" type="ORF">SVUK_LOCUS6613</name>
</gene>
<dbReference type="EMBL" id="UYYB01021240">
    <property type="protein sequence ID" value="VDM71615.1"/>
    <property type="molecule type" value="Genomic_DNA"/>
</dbReference>
<dbReference type="Pfam" id="PF00019">
    <property type="entry name" value="TGF_beta"/>
    <property type="match status" value="1"/>
</dbReference>
<dbReference type="InterPro" id="IPR029034">
    <property type="entry name" value="Cystine-knot_cytokine"/>
</dbReference>
<proteinExistence type="inferred from homology"/>
<dbReference type="PROSITE" id="PS51362">
    <property type="entry name" value="TGF_BETA_2"/>
    <property type="match status" value="1"/>
</dbReference>
<evidence type="ECO:0000256" key="3">
    <source>
        <dbReference type="RuleBase" id="RU000354"/>
    </source>
</evidence>
<evidence type="ECO:0000313" key="6">
    <source>
        <dbReference type="Proteomes" id="UP000270094"/>
    </source>
</evidence>
<dbReference type="Proteomes" id="UP000270094">
    <property type="component" value="Unassembled WGS sequence"/>
</dbReference>
<dbReference type="SUPFAM" id="SSF57501">
    <property type="entry name" value="Cystine-knot cytokines"/>
    <property type="match status" value="1"/>
</dbReference>
<name>A0A3P7KL79_STRVU</name>
<keyword evidence="2" id="KW-0964">Secreted</keyword>
<organism evidence="5 6">
    <name type="scientific">Strongylus vulgaris</name>
    <name type="common">Blood worm</name>
    <dbReference type="NCBI Taxonomy" id="40348"/>
    <lineage>
        <taxon>Eukaryota</taxon>
        <taxon>Metazoa</taxon>
        <taxon>Ecdysozoa</taxon>
        <taxon>Nematoda</taxon>
        <taxon>Chromadorea</taxon>
        <taxon>Rhabditida</taxon>
        <taxon>Rhabditina</taxon>
        <taxon>Rhabditomorpha</taxon>
        <taxon>Strongyloidea</taxon>
        <taxon>Strongylidae</taxon>
        <taxon>Strongylus</taxon>
    </lineage>
</organism>
<evidence type="ECO:0000259" key="4">
    <source>
        <dbReference type="PROSITE" id="PS51362"/>
    </source>
</evidence>